<sequence length="265" mass="30300">MSKALFKMEVKANYKLFLLFAGILTLYVSVISAMYDPKLGNSLNEMAQSMPELFAAFGMSNPGTTLLEFLITYLYGFLFLLIPFLFTVILSYRLIAKDIDQGSMAYLLNTSYSRKQIFLTQLFVLVLGVFVLLLYACSLIVVCCEVMFQGELELLKFLVLNIGLFFLHLFLISLCYFFSCLCNEAKYAIGFGAGFGIVFFLLQMLSQVNDKIDWMKYLTPFTLFQPDALIHYEANGFAGILIFAFTSIVFMVFTLYRFKQKDLHL</sequence>
<dbReference type="Pfam" id="PF12679">
    <property type="entry name" value="ABC2_membrane_2"/>
    <property type="match status" value="1"/>
</dbReference>
<feature type="transmembrane region" description="Helical" evidence="1">
    <location>
        <begin position="185"/>
        <end position="205"/>
    </location>
</feature>
<reference evidence="3" key="1">
    <citation type="submission" date="2019-05" db="EMBL/GenBank/DDBJ databases">
        <title>Complete genome sequencing of Absiella argi strain JCM 30884.</title>
        <authorList>
            <person name="Sakamoto M."/>
            <person name="Murakami T."/>
            <person name="Mori H."/>
        </authorList>
    </citation>
    <scope>NUCLEOTIDE SEQUENCE [LARGE SCALE GENOMIC DNA]</scope>
    <source>
        <strain evidence="3">JCM 30884</strain>
    </source>
</reference>
<evidence type="ECO:0000313" key="2">
    <source>
        <dbReference type="EMBL" id="BBK22369.1"/>
    </source>
</evidence>
<gene>
    <name evidence="2" type="ORF">Aargi30884_12720</name>
</gene>
<keyword evidence="1" id="KW-0812">Transmembrane</keyword>
<keyword evidence="1" id="KW-1133">Transmembrane helix</keyword>
<organism evidence="2 3">
    <name type="scientific">Amedibacterium intestinale</name>
    <dbReference type="NCBI Taxonomy" id="2583452"/>
    <lineage>
        <taxon>Bacteria</taxon>
        <taxon>Bacillati</taxon>
        <taxon>Bacillota</taxon>
        <taxon>Erysipelotrichia</taxon>
        <taxon>Erysipelotrichales</taxon>
        <taxon>Erysipelotrichaceae</taxon>
        <taxon>Amedibacterium</taxon>
    </lineage>
</organism>
<accession>A0A6N4THY9</accession>
<dbReference type="EMBL" id="AP019695">
    <property type="protein sequence ID" value="BBK22369.1"/>
    <property type="molecule type" value="Genomic_DNA"/>
</dbReference>
<dbReference type="AlphaFoldDB" id="A0A6N4THY9"/>
<evidence type="ECO:0000313" key="3">
    <source>
        <dbReference type="Proteomes" id="UP000464754"/>
    </source>
</evidence>
<feature type="transmembrane region" description="Helical" evidence="1">
    <location>
        <begin position="236"/>
        <end position="256"/>
    </location>
</feature>
<proteinExistence type="predicted"/>
<evidence type="ECO:0000256" key="1">
    <source>
        <dbReference type="SAM" id="Phobius"/>
    </source>
</evidence>
<name>A0A6N4THY9_9FIRM</name>
<dbReference type="RefSeq" id="WP_163051767.1">
    <property type="nucleotide sequence ID" value="NZ_AP019695.1"/>
</dbReference>
<dbReference type="KEGG" id="aarg:Aargi30884_12720"/>
<keyword evidence="3" id="KW-1185">Reference proteome</keyword>
<dbReference type="Proteomes" id="UP000464754">
    <property type="component" value="Chromosome"/>
</dbReference>
<dbReference type="GO" id="GO:0005886">
    <property type="term" value="C:plasma membrane"/>
    <property type="evidence" value="ECO:0007669"/>
    <property type="project" value="UniProtKB-SubCell"/>
</dbReference>
<dbReference type="PANTHER" id="PTHR37305:SF2">
    <property type="entry name" value="BACITRACIN TRANSPORT PERMEASE PROTEIN BCRB"/>
    <property type="match status" value="1"/>
</dbReference>
<protein>
    <submittedName>
        <fullName evidence="2">ABC transporter permease</fullName>
    </submittedName>
</protein>
<keyword evidence="1" id="KW-0472">Membrane</keyword>
<dbReference type="GO" id="GO:0140359">
    <property type="term" value="F:ABC-type transporter activity"/>
    <property type="evidence" value="ECO:0007669"/>
    <property type="project" value="InterPro"/>
</dbReference>
<feature type="transmembrane region" description="Helical" evidence="1">
    <location>
        <begin position="117"/>
        <end position="148"/>
    </location>
</feature>
<feature type="transmembrane region" description="Helical" evidence="1">
    <location>
        <begin position="154"/>
        <end position="178"/>
    </location>
</feature>
<feature type="transmembrane region" description="Helical" evidence="1">
    <location>
        <begin position="73"/>
        <end position="96"/>
    </location>
</feature>
<dbReference type="PANTHER" id="PTHR37305">
    <property type="entry name" value="INTEGRAL MEMBRANE PROTEIN-RELATED"/>
    <property type="match status" value="1"/>
</dbReference>
<feature type="transmembrane region" description="Helical" evidence="1">
    <location>
        <begin position="12"/>
        <end position="35"/>
    </location>
</feature>